<organism evidence="1 2">
    <name type="scientific">Rhinocladiella mackenziei CBS 650.93</name>
    <dbReference type="NCBI Taxonomy" id="1442369"/>
    <lineage>
        <taxon>Eukaryota</taxon>
        <taxon>Fungi</taxon>
        <taxon>Dikarya</taxon>
        <taxon>Ascomycota</taxon>
        <taxon>Pezizomycotina</taxon>
        <taxon>Eurotiomycetes</taxon>
        <taxon>Chaetothyriomycetidae</taxon>
        <taxon>Chaetothyriales</taxon>
        <taxon>Herpotrichiellaceae</taxon>
        <taxon>Rhinocladiella</taxon>
    </lineage>
</organism>
<dbReference type="OrthoDB" id="41492at2759"/>
<dbReference type="InterPro" id="IPR003462">
    <property type="entry name" value="ODC_Mu_crystall"/>
</dbReference>
<sequence>MPCSITTTTAMKVVTISSDGLKGCINVFSPVGELLGILNAQEVTAFRTALAVMIPFVRHAGPKSNIVIFGAGRQAEQHIKLALLLTDDVKSVTAINRNAPRRLESLFATLRGKYPGIAFNLLLRTAEDFDTRLQARLAESDVIFGCTPATVPHFPHSYLTNKRRFIGLIGSYKPAMQEVDSETILSGEGRRIYVDTKEGCLGEAGELIRAKVTEEQLVEIGELDVISEESLGGQGNLIFKCVGLGIMDLVMAKELIEMAREKGAGLTVEDF</sequence>
<dbReference type="AlphaFoldDB" id="A0A0D2J3M2"/>
<evidence type="ECO:0008006" key="3">
    <source>
        <dbReference type="Google" id="ProtNLM"/>
    </source>
</evidence>
<dbReference type="HOGENOM" id="CLU_042088_0_1_1"/>
<dbReference type="PANTHER" id="PTHR13812:SF23">
    <property type="entry name" value="PRNX PROTEIN"/>
    <property type="match status" value="1"/>
</dbReference>
<dbReference type="GO" id="GO:0005737">
    <property type="term" value="C:cytoplasm"/>
    <property type="evidence" value="ECO:0007669"/>
    <property type="project" value="TreeGrafter"/>
</dbReference>
<keyword evidence="2" id="KW-1185">Reference proteome</keyword>
<protein>
    <recommendedName>
        <fullName evidence="3">Ornithine cyclodeaminase</fullName>
    </recommendedName>
</protein>
<name>A0A0D2J3M2_9EURO</name>
<dbReference type="Gene3D" id="3.40.50.720">
    <property type="entry name" value="NAD(P)-binding Rossmann-like Domain"/>
    <property type="match status" value="1"/>
</dbReference>
<dbReference type="PANTHER" id="PTHR13812">
    <property type="entry name" value="KETIMINE REDUCTASE MU-CRYSTALLIN"/>
    <property type="match status" value="1"/>
</dbReference>
<dbReference type="EMBL" id="KN847479">
    <property type="protein sequence ID" value="KIX03555.1"/>
    <property type="molecule type" value="Genomic_DNA"/>
</dbReference>
<gene>
    <name evidence="1" type="ORF">Z518_07108</name>
</gene>
<dbReference type="VEuPathDB" id="FungiDB:Z518_07108"/>
<evidence type="ECO:0000313" key="2">
    <source>
        <dbReference type="Proteomes" id="UP000053617"/>
    </source>
</evidence>
<dbReference type="GeneID" id="25295179"/>
<dbReference type="STRING" id="1442369.A0A0D2J3M2"/>
<dbReference type="InterPro" id="IPR023401">
    <property type="entry name" value="ODC_N"/>
</dbReference>
<proteinExistence type="predicted"/>
<dbReference type="InterPro" id="IPR036291">
    <property type="entry name" value="NAD(P)-bd_dom_sf"/>
</dbReference>
<dbReference type="Gene3D" id="3.30.1780.10">
    <property type="entry name" value="ornithine cyclodeaminase, domain 1"/>
    <property type="match status" value="1"/>
</dbReference>
<dbReference type="RefSeq" id="XP_013270691.1">
    <property type="nucleotide sequence ID" value="XM_013415237.1"/>
</dbReference>
<evidence type="ECO:0000313" key="1">
    <source>
        <dbReference type="EMBL" id="KIX03555.1"/>
    </source>
</evidence>
<dbReference type="Pfam" id="PF02423">
    <property type="entry name" value="OCD_Mu_crystall"/>
    <property type="match status" value="1"/>
</dbReference>
<dbReference type="Proteomes" id="UP000053617">
    <property type="component" value="Unassembled WGS sequence"/>
</dbReference>
<accession>A0A0D2J3M2</accession>
<dbReference type="SUPFAM" id="SSF51735">
    <property type="entry name" value="NAD(P)-binding Rossmann-fold domains"/>
    <property type="match status" value="1"/>
</dbReference>
<reference evidence="1 2" key="1">
    <citation type="submission" date="2015-01" db="EMBL/GenBank/DDBJ databases">
        <title>The Genome Sequence of Rhinocladiella mackenzie CBS 650.93.</title>
        <authorList>
            <consortium name="The Broad Institute Genomics Platform"/>
            <person name="Cuomo C."/>
            <person name="de Hoog S."/>
            <person name="Gorbushina A."/>
            <person name="Stielow B."/>
            <person name="Teixiera M."/>
            <person name="Abouelleil A."/>
            <person name="Chapman S.B."/>
            <person name="Priest M."/>
            <person name="Young S.K."/>
            <person name="Wortman J."/>
            <person name="Nusbaum C."/>
            <person name="Birren B."/>
        </authorList>
    </citation>
    <scope>NUCLEOTIDE SEQUENCE [LARGE SCALE GENOMIC DNA]</scope>
    <source>
        <strain evidence="1 2">CBS 650.93</strain>
    </source>
</reference>